<comment type="caution">
    <text evidence="2">The sequence shown here is derived from an EMBL/GenBank/DDBJ whole genome shotgun (WGS) entry which is preliminary data.</text>
</comment>
<feature type="region of interest" description="Disordered" evidence="1">
    <location>
        <begin position="35"/>
        <end position="59"/>
    </location>
</feature>
<evidence type="ECO:0000313" key="2">
    <source>
        <dbReference type="EMBL" id="KAJ7019478.1"/>
    </source>
</evidence>
<evidence type="ECO:0000256" key="1">
    <source>
        <dbReference type="SAM" id="MobiDB-lite"/>
    </source>
</evidence>
<sequence>MMHTENTERENIANTEYCHQARSTEIVATRKTHISKLRKEHTGKHGRSPPRGEEGGVKRGCAALRGTNQEHAAKLLKGQQPNLAACNRWLGPRTQIRARSTTPVVTEGLSNSIITTPRFILTIFTTRTPTELKLLGRTTTE</sequence>
<feature type="compositionally biased region" description="Basic residues" evidence="1">
    <location>
        <begin position="35"/>
        <end position="48"/>
    </location>
</feature>
<reference evidence="2" key="1">
    <citation type="submission" date="2023-03" db="EMBL/GenBank/DDBJ databases">
        <title>Massive genome expansion in bonnet fungi (Mycena s.s.) driven by repeated elements and novel gene families across ecological guilds.</title>
        <authorList>
            <consortium name="Lawrence Berkeley National Laboratory"/>
            <person name="Harder C.B."/>
            <person name="Miyauchi S."/>
            <person name="Viragh M."/>
            <person name="Kuo A."/>
            <person name="Thoen E."/>
            <person name="Andreopoulos B."/>
            <person name="Lu D."/>
            <person name="Skrede I."/>
            <person name="Drula E."/>
            <person name="Henrissat B."/>
            <person name="Morin E."/>
            <person name="Kohler A."/>
            <person name="Barry K."/>
            <person name="LaButti K."/>
            <person name="Morin E."/>
            <person name="Salamov A."/>
            <person name="Lipzen A."/>
            <person name="Mereny Z."/>
            <person name="Hegedus B."/>
            <person name="Baldrian P."/>
            <person name="Stursova M."/>
            <person name="Weitz H."/>
            <person name="Taylor A."/>
            <person name="Grigoriev I.V."/>
            <person name="Nagy L.G."/>
            <person name="Martin F."/>
            <person name="Kauserud H."/>
        </authorList>
    </citation>
    <scope>NUCLEOTIDE SEQUENCE</scope>
    <source>
        <strain evidence="2">CBHHK200</strain>
    </source>
</reference>
<dbReference type="Proteomes" id="UP001218188">
    <property type="component" value="Unassembled WGS sequence"/>
</dbReference>
<name>A0AAD6WM81_9AGAR</name>
<accession>A0AAD6WM81</accession>
<evidence type="ECO:0000313" key="3">
    <source>
        <dbReference type="Proteomes" id="UP001218188"/>
    </source>
</evidence>
<dbReference type="AlphaFoldDB" id="A0AAD6WM81"/>
<protein>
    <submittedName>
        <fullName evidence="2">Uncharacterized protein</fullName>
    </submittedName>
</protein>
<proteinExistence type="predicted"/>
<keyword evidence="3" id="KW-1185">Reference proteome</keyword>
<gene>
    <name evidence="2" type="ORF">C8F04DRAFT_1197669</name>
</gene>
<organism evidence="2 3">
    <name type="scientific">Mycena alexandri</name>
    <dbReference type="NCBI Taxonomy" id="1745969"/>
    <lineage>
        <taxon>Eukaryota</taxon>
        <taxon>Fungi</taxon>
        <taxon>Dikarya</taxon>
        <taxon>Basidiomycota</taxon>
        <taxon>Agaricomycotina</taxon>
        <taxon>Agaricomycetes</taxon>
        <taxon>Agaricomycetidae</taxon>
        <taxon>Agaricales</taxon>
        <taxon>Marasmiineae</taxon>
        <taxon>Mycenaceae</taxon>
        <taxon>Mycena</taxon>
    </lineage>
</organism>
<dbReference type="EMBL" id="JARJCM010000292">
    <property type="protein sequence ID" value="KAJ7019478.1"/>
    <property type="molecule type" value="Genomic_DNA"/>
</dbReference>